<feature type="region of interest" description="Disordered" evidence="1">
    <location>
        <begin position="109"/>
        <end position="138"/>
    </location>
</feature>
<dbReference type="PANTHER" id="PTHR42085:SF2">
    <property type="entry name" value="F-BOX DOMAIN-CONTAINING PROTEIN"/>
    <property type="match status" value="1"/>
</dbReference>
<dbReference type="PANTHER" id="PTHR42085">
    <property type="entry name" value="F-BOX DOMAIN-CONTAINING PROTEIN"/>
    <property type="match status" value="1"/>
</dbReference>
<keyword evidence="3" id="KW-1185">Reference proteome</keyword>
<sequence length="138" mass="15280">MPNLPDLPRELRDHIYKFCLVDSKSIPPWRCSSKLATGLLRVNKTVHREANLVFYSQNIFDFSDAHPDQVARLLDRIGPANAAQICHIIVTFPYLLGVHARPPCRRWTPAPPTSWTRRSGVAAPASGPSRPAAGTCVA</sequence>
<dbReference type="Proteomes" id="UP001391051">
    <property type="component" value="Unassembled WGS sequence"/>
</dbReference>
<evidence type="ECO:0000313" key="2">
    <source>
        <dbReference type="EMBL" id="KAK7946068.1"/>
    </source>
</evidence>
<evidence type="ECO:0000256" key="1">
    <source>
        <dbReference type="SAM" id="MobiDB-lite"/>
    </source>
</evidence>
<evidence type="ECO:0000313" key="3">
    <source>
        <dbReference type="Proteomes" id="UP001391051"/>
    </source>
</evidence>
<dbReference type="RefSeq" id="XP_066696102.1">
    <property type="nucleotide sequence ID" value="XM_066846611.1"/>
</dbReference>
<evidence type="ECO:0008006" key="4">
    <source>
        <dbReference type="Google" id="ProtNLM"/>
    </source>
</evidence>
<reference evidence="2 3" key="1">
    <citation type="submission" date="2023-01" db="EMBL/GenBank/DDBJ databases">
        <title>Analysis of 21 Apiospora genomes using comparative genomics revels a genus with tremendous synthesis potential of carbohydrate active enzymes and secondary metabolites.</title>
        <authorList>
            <person name="Sorensen T."/>
        </authorList>
    </citation>
    <scope>NUCLEOTIDE SEQUENCE [LARGE SCALE GENOMIC DNA]</scope>
    <source>
        <strain evidence="2 3">CBS 24483</strain>
    </source>
</reference>
<proteinExistence type="predicted"/>
<name>A0ABR1Q242_9PEZI</name>
<dbReference type="EMBL" id="JAQQWE010000007">
    <property type="protein sequence ID" value="KAK7946068.1"/>
    <property type="molecule type" value="Genomic_DNA"/>
</dbReference>
<comment type="caution">
    <text evidence="2">The sequence shown here is derived from an EMBL/GenBank/DDBJ whole genome shotgun (WGS) entry which is preliminary data.</text>
</comment>
<organism evidence="2 3">
    <name type="scientific">Apiospora aurea</name>
    <dbReference type="NCBI Taxonomy" id="335848"/>
    <lineage>
        <taxon>Eukaryota</taxon>
        <taxon>Fungi</taxon>
        <taxon>Dikarya</taxon>
        <taxon>Ascomycota</taxon>
        <taxon>Pezizomycotina</taxon>
        <taxon>Sordariomycetes</taxon>
        <taxon>Xylariomycetidae</taxon>
        <taxon>Amphisphaeriales</taxon>
        <taxon>Apiosporaceae</taxon>
        <taxon>Apiospora</taxon>
    </lineage>
</organism>
<gene>
    <name evidence="2" type="ORF">PG986_010389</name>
</gene>
<accession>A0ABR1Q242</accession>
<dbReference type="GeneID" id="92079673"/>
<protein>
    <recommendedName>
        <fullName evidence="4">F-box domain-containing protein</fullName>
    </recommendedName>
</protein>
<dbReference type="InterPro" id="IPR038883">
    <property type="entry name" value="AN11006-like"/>
</dbReference>
<feature type="compositionally biased region" description="Low complexity" evidence="1">
    <location>
        <begin position="118"/>
        <end position="138"/>
    </location>
</feature>